<dbReference type="GO" id="GO:0051536">
    <property type="term" value="F:iron-sulfur cluster binding"/>
    <property type="evidence" value="ECO:0007669"/>
    <property type="project" value="UniProtKB-KW"/>
</dbReference>
<keyword evidence="6" id="KW-1185">Reference proteome</keyword>
<dbReference type="GO" id="GO:0016829">
    <property type="term" value="F:lyase activity"/>
    <property type="evidence" value="ECO:0007669"/>
    <property type="project" value="UniProtKB-KW"/>
</dbReference>
<sequence>MDGRNYIKGRGAQYNPQNKYVNDAYGQFHIEAIDSFEETSNKTLFIPSEAKSLVHKVESPDVGMAYSANPYQGCEHGCIYCYARNSHQYWDMGSGLDFERKIIVKTNAVALFEQFITRKNWNFTPIHLSGNTDCYQPIERDKELTRNILQAALHYRQPISIITKNALILRDQDILSELAKLGLIKVFLSINSLTEETRQKIEPRTVTAKQRLRVIEELANCNVPMGVNVAPVIPGLTDSEIPQILKAAAEAGAQWANYIIVRLNGQIGEIFKDWLDVAYPDRSAKIWNAISSCHHGQVNNSNFGERMKGAGNIAEIIRSVFKLHCVKNKLNQKPFEYASIDRRTGESSQLSLF</sequence>
<dbReference type="PANTHER" id="PTHR43432:SF3">
    <property type="entry name" value="SLR0285 PROTEIN"/>
    <property type="match status" value="1"/>
</dbReference>
<dbReference type="AlphaFoldDB" id="A0A4R3VXE3"/>
<dbReference type="InterPro" id="IPR058240">
    <property type="entry name" value="rSAM_sf"/>
</dbReference>
<evidence type="ECO:0000256" key="2">
    <source>
        <dbReference type="ARBA" id="ARBA00023004"/>
    </source>
</evidence>
<evidence type="ECO:0000256" key="3">
    <source>
        <dbReference type="ARBA" id="ARBA00023014"/>
    </source>
</evidence>
<dbReference type="InterPro" id="IPR006638">
    <property type="entry name" value="Elp3/MiaA/NifB-like_rSAM"/>
</dbReference>
<dbReference type="EMBL" id="SMBZ01000022">
    <property type="protein sequence ID" value="TCV12858.1"/>
    <property type="molecule type" value="Genomic_DNA"/>
</dbReference>
<dbReference type="NCBIfam" id="NF033668">
    <property type="entry name" value="rSAM_PA0069"/>
    <property type="match status" value="1"/>
</dbReference>
<dbReference type="InterPro" id="IPR007197">
    <property type="entry name" value="rSAM"/>
</dbReference>
<dbReference type="CDD" id="cd01335">
    <property type="entry name" value="Radical_SAM"/>
    <property type="match status" value="1"/>
</dbReference>
<dbReference type="GO" id="GO:0046872">
    <property type="term" value="F:metal ion binding"/>
    <property type="evidence" value="ECO:0007669"/>
    <property type="project" value="UniProtKB-KW"/>
</dbReference>
<comment type="caution">
    <text evidence="5">The sequence shown here is derived from an EMBL/GenBank/DDBJ whole genome shotgun (WGS) entry which is preliminary data.</text>
</comment>
<dbReference type="Proteomes" id="UP000295197">
    <property type="component" value="Unassembled WGS sequence"/>
</dbReference>
<evidence type="ECO:0000313" key="6">
    <source>
        <dbReference type="Proteomes" id="UP000295197"/>
    </source>
</evidence>
<reference evidence="5 6" key="1">
    <citation type="submission" date="2019-03" db="EMBL/GenBank/DDBJ databases">
        <title>Genomic Encyclopedia of Type Strains, Phase IV (KMG-IV): sequencing the most valuable type-strain genomes for metagenomic binning, comparative biology and taxonomic classification.</title>
        <authorList>
            <person name="Goeker M."/>
        </authorList>
    </citation>
    <scope>NUCLEOTIDE SEQUENCE [LARGE SCALE GENOMIC DNA]</scope>
    <source>
        <strain evidence="5 6">DSM 22362</strain>
    </source>
</reference>
<organism evidence="5 6">
    <name type="scientific">Sphingobacterium alimentarium</name>
    <dbReference type="NCBI Taxonomy" id="797292"/>
    <lineage>
        <taxon>Bacteria</taxon>
        <taxon>Pseudomonadati</taxon>
        <taxon>Bacteroidota</taxon>
        <taxon>Sphingobacteriia</taxon>
        <taxon>Sphingobacteriales</taxon>
        <taxon>Sphingobacteriaceae</taxon>
        <taxon>Sphingobacterium</taxon>
    </lineage>
</organism>
<keyword evidence="1" id="KW-0479">Metal-binding</keyword>
<protein>
    <submittedName>
        <fullName evidence="5">DNA repair photolyase</fullName>
    </submittedName>
</protein>
<dbReference type="SFLD" id="SFLDG01084">
    <property type="entry name" value="Uncharacterised_Radical_SAM_Su"/>
    <property type="match status" value="1"/>
</dbReference>
<dbReference type="SFLD" id="SFLDS00029">
    <property type="entry name" value="Radical_SAM"/>
    <property type="match status" value="1"/>
</dbReference>
<keyword evidence="3" id="KW-0411">Iron-sulfur</keyword>
<dbReference type="InterPro" id="IPR040086">
    <property type="entry name" value="MJ0683-like"/>
</dbReference>
<dbReference type="RefSeq" id="WP_132777805.1">
    <property type="nucleotide sequence ID" value="NZ_SMBZ01000022.1"/>
</dbReference>
<dbReference type="Pfam" id="PF04055">
    <property type="entry name" value="Radical_SAM"/>
    <property type="match status" value="1"/>
</dbReference>
<evidence type="ECO:0000256" key="1">
    <source>
        <dbReference type="ARBA" id="ARBA00022723"/>
    </source>
</evidence>
<name>A0A4R3VXE3_9SPHI</name>
<dbReference type="PANTHER" id="PTHR43432">
    <property type="entry name" value="SLR0285 PROTEIN"/>
    <property type="match status" value="1"/>
</dbReference>
<proteinExistence type="predicted"/>
<keyword evidence="5" id="KW-0456">Lyase</keyword>
<evidence type="ECO:0000259" key="4">
    <source>
        <dbReference type="SMART" id="SM00729"/>
    </source>
</evidence>
<keyword evidence="2" id="KW-0408">Iron</keyword>
<accession>A0A4R3VXE3</accession>
<feature type="domain" description="Elp3/MiaA/NifB-like radical SAM core" evidence="4">
    <location>
        <begin position="62"/>
        <end position="289"/>
    </location>
</feature>
<dbReference type="SMART" id="SM00729">
    <property type="entry name" value="Elp3"/>
    <property type="match status" value="1"/>
</dbReference>
<gene>
    <name evidence="5" type="ORF">EDC17_102227</name>
</gene>
<dbReference type="Gene3D" id="3.80.30.30">
    <property type="match status" value="1"/>
</dbReference>
<dbReference type="SUPFAM" id="SSF102114">
    <property type="entry name" value="Radical SAM enzymes"/>
    <property type="match status" value="1"/>
</dbReference>
<dbReference type="OrthoDB" id="9785699at2"/>
<evidence type="ECO:0000313" key="5">
    <source>
        <dbReference type="EMBL" id="TCV12858.1"/>
    </source>
</evidence>